<keyword evidence="6 8" id="KW-1133">Transmembrane helix</keyword>
<keyword evidence="3" id="KW-0813">Transport</keyword>
<dbReference type="PANTHER" id="PTHR30269">
    <property type="entry name" value="TRANSMEMBRANE PROTEIN YFCA"/>
    <property type="match status" value="1"/>
</dbReference>
<dbReference type="Proteomes" id="UP000614287">
    <property type="component" value="Unassembled WGS sequence"/>
</dbReference>
<name>A0A8J3FZQ5_9BURK</name>
<feature type="transmembrane region" description="Helical" evidence="8">
    <location>
        <begin position="56"/>
        <end position="89"/>
    </location>
</feature>
<comment type="similarity">
    <text evidence="2 8">Belongs to the 4-toluene sulfonate uptake permease (TSUP) (TC 2.A.102) family.</text>
</comment>
<reference evidence="9" key="2">
    <citation type="submission" date="2020-09" db="EMBL/GenBank/DDBJ databases">
        <authorList>
            <person name="Sun Q."/>
            <person name="Kim S."/>
        </authorList>
    </citation>
    <scope>NUCLEOTIDE SEQUENCE</scope>
    <source>
        <strain evidence="9">KCTC 32501</strain>
    </source>
</reference>
<sequence length="175" mass="19055">MIGAWLLSQVGNARFRALIPMLILVATLLFAFGKQIHDHFAHRPVPRSMSLEHLSLLAAFIQLILAIYGGFFSAGLGVMLMAMLMLFGVHDMQLNNAFKNAIASVISTVAVLIFILNGMVVWSHALPAFAACIAGGIVGAKLAQRLPAQWLKYTVVGTGLLLTVYYAWTIYGRHS</sequence>
<keyword evidence="10" id="KW-1185">Reference proteome</keyword>
<feature type="transmembrane region" description="Helical" evidence="8">
    <location>
        <begin position="101"/>
        <end position="120"/>
    </location>
</feature>
<evidence type="ECO:0000256" key="4">
    <source>
        <dbReference type="ARBA" id="ARBA00022475"/>
    </source>
</evidence>
<dbReference type="GO" id="GO:0005886">
    <property type="term" value="C:plasma membrane"/>
    <property type="evidence" value="ECO:0007669"/>
    <property type="project" value="UniProtKB-SubCell"/>
</dbReference>
<evidence type="ECO:0000256" key="1">
    <source>
        <dbReference type="ARBA" id="ARBA00004651"/>
    </source>
</evidence>
<evidence type="ECO:0000256" key="6">
    <source>
        <dbReference type="ARBA" id="ARBA00022989"/>
    </source>
</evidence>
<feature type="transmembrane region" description="Helical" evidence="8">
    <location>
        <begin position="126"/>
        <end position="143"/>
    </location>
</feature>
<reference evidence="9" key="1">
    <citation type="journal article" date="2014" name="Int. J. Syst. Evol. Microbiol.">
        <title>Complete genome sequence of Corynebacterium casei LMG S-19264T (=DSM 44701T), isolated from a smear-ripened cheese.</title>
        <authorList>
            <consortium name="US DOE Joint Genome Institute (JGI-PGF)"/>
            <person name="Walter F."/>
            <person name="Albersmeier A."/>
            <person name="Kalinowski J."/>
            <person name="Ruckert C."/>
        </authorList>
    </citation>
    <scope>NUCLEOTIDE SEQUENCE</scope>
    <source>
        <strain evidence="9">KCTC 32501</strain>
    </source>
</reference>
<evidence type="ECO:0000313" key="9">
    <source>
        <dbReference type="EMBL" id="GHA70815.1"/>
    </source>
</evidence>
<keyword evidence="7 8" id="KW-0472">Membrane</keyword>
<dbReference type="Pfam" id="PF01925">
    <property type="entry name" value="TauE"/>
    <property type="match status" value="1"/>
</dbReference>
<feature type="transmembrane region" description="Helical" evidence="8">
    <location>
        <begin position="150"/>
        <end position="168"/>
    </location>
</feature>
<keyword evidence="4 8" id="KW-1003">Cell membrane</keyword>
<proteinExistence type="inferred from homology"/>
<dbReference type="EMBL" id="BMZG01000004">
    <property type="protein sequence ID" value="GHA70815.1"/>
    <property type="molecule type" value="Genomic_DNA"/>
</dbReference>
<dbReference type="InterPro" id="IPR052017">
    <property type="entry name" value="TSUP"/>
</dbReference>
<feature type="transmembrane region" description="Helical" evidence="8">
    <location>
        <begin position="17"/>
        <end position="36"/>
    </location>
</feature>
<evidence type="ECO:0000256" key="2">
    <source>
        <dbReference type="ARBA" id="ARBA00009142"/>
    </source>
</evidence>
<dbReference type="PANTHER" id="PTHR30269:SF0">
    <property type="entry name" value="MEMBRANE TRANSPORTER PROTEIN YFCA-RELATED"/>
    <property type="match status" value="1"/>
</dbReference>
<dbReference type="AlphaFoldDB" id="A0A8J3FZQ5"/>
<accession>A0A8J3FZQ5</accession>
<keyword evidence="5 8" id="KW-0812">Transmembrane</keyword>
<protein>
    <recommendedName>
        <fullName evidence="8">Probable membrane transporter protein</fullName>
    </recommendedName>
</protein>
<evidence type="ECO:0000256" key="7">
    <source>
        <dbReference type="ARBA" id="ARBA00023136"/>
    </source>
</evidence>
<evidence type="ECO:0000313" key="10">
    <source>
        <dbReference type="Proteomes" id="UP000614287"/>
    </source>
</evidence>
<evidence type="ECO:0000256" key="8">
    <source>
        <dbReference type="RuleBase" id="RU363041"/>
    </source>
</evidence>
<evidence type="ECO:0000256" key="5">
    <source>
        <dbReference type="ARBA" id="ARBA00022692"/>
    </source>
</evidence>
<evidence type="ECO:0000256" key="3">
    <source>
        <dbReference type="ARBA" id="ARBA00022448"/>
    </source>
</evidence>
<dbReference type="InterPro" id="IPR002781">
    <property type="entry name" value="TM_pro_TauE-like"/>
</dbReference>
<comment type="caution">
    <text evidence="9">The sequence shown here is derived from an EMBL/GenBank/DDBJ whole genome shotgun (WGS) entry which is preliminary data.</text>
</comment>
<gene>
    <name evidence="9" type="ORF">GCM10009007_09580</name>
</gene>
<comment type="subcellular location">
    <subcellularLocation>
        <location evidence="1 8">Cell membrane</location>
        <topology evidence="1 8">Multi-pass membrane protein</topology>
    </subcellularLocation>
</comment>
<organism evidence="9 10">
    <name type="scientific">Formosimonas limnophila</name>
    <dbReference type="NCBI Taxonomy" id="1384487"/>
    <lineage>
        <taxon>Bacteria</taxon>
        <taxon>Pseudomonadati</taxon>
        <taxon>Pseudomonadota</taxon>
        <taxon>Betaproteobacteria</taxon>
        <taxon>Burkholderiales</taxon>
        <taxon>Burkholderiaceae</taxon>
        <taxon>Formosimonas</taxon>
    </lineage>
</organism>